<dbReference type="GO" id="GO:0032259">
    <property type="term" value="P:methylation"/>
    <property type="evidence" value="ECO:0007669"/>
    <property type="project" value="UniProtKB-KW"/>
</dbReference>
<dbReference type="Gene3D" id="1.10.8.10">
    <property type="entry name" value="DNA helicase RuvA subunit, C-terminal domain"/>
    <property type="match status" value="1"/>
</dbReference>
<dbReference type="InterPro" id="IPR002052">
    <property type="entry name" value="DNA_methylase_N6_adenine_CS"/>
</dbReference>
<dbReference type="InterPro" id="IPR029063">
    <property type="entry name" value="SAM-dependent_MTases_sf"/>
</dbReference>
<evidence type="ECO:0000256" key="3">
    <source>
        <dbReference type="ARBA" id="ARBA00022691"/>
    </source>
</evidence>
<gene>
    <name evidence="5 8" type="primary">prmC</name>
    <name evidence="8" type="ORF">N2K84_14810</name>
</gene>
<dbReference type="PANTHER" id="PTHR18895:SF74">
    <property type="entry name" value="MTRF1L RELEASE FACTOR GLUTAMINE METHYLTRANSFERASE"/>
    <property type="match status" value="1"/>
</dbReference>
<feature type="binding site" evidence="5">
    <location>
        <position position="141"/>
    </location>
    <ligand>
        <name>S-adenosyl-L-methionine</name>
        <dbReference type="ChEBI" id="CHEBI:59789"/>
    </ligand>
</feature>
<proteinExistence type="inferred from homology"/>
<keyword evidence="2 5" id="KW-0808">Transferase</keyword>
<dbReference type="GO" id="GO:0102559">
    <property type="term" value="F:peptide chain release factor N(5)-glutamine methyltransferase activity"/>
    <property type="evidence" value="ECO:0007669"/>
    <property type="project" value="UniProtKB-EC"/>
</dbReference>
<dbReference type="CDD" id="cd02440">
    <property type="entry name" value="AdoMet_MTases"/>
    <property type="match status" value="1"/>
</dbReference>
<evidence type="ECO:0000256" key="2">
    <source>
        <dbReference type="ARBA" id="ARBA00022679"/>
    </source>
</evidence>
<evidence type="ECO:0000313" key="8">
    <source>
        <dbReference type="EMBL" id="MCW0484012.1"/>
    </source>
</evidence>
<feature type="domain" description="Release factor glutamine methyltransferase N-terminal" evidence="7">
    <location>
        <begin position="6"/>
        <end position="74"/>
    </location>
</feature>
<sequence>MQASIAYIRKELKDLYPDQEIEGLVRLIFSALRNYTPTDLLLKKNERLTPDEQLHLNEIVRRLKKHEPIQYILGETEFYSLPFQVTEDVLIPRPETEELVDWILKDLTIASPVILDVGTGSGCIPVSLKKFLPAAKVMGCDISEKALKVARANAGINQTEVAFFHLDILNPLLPATFPGLDILVSNPPYVTEKEKQLMQPNVLAHEPHSALFVPDEDPLVFYAALVRFGRQHLKKGGKLFWEINEAFGPACVHLLEENGFDNVQLKKDINGKNRMIAARYV</sequence>
<dbReference type="RefSeq" id="WP_282592604.1">
    <property type="nucleotide sequence ID" value="NZ_JAPAAF010000027.1"/>
</dbReference>
<name>A0AA41Y9Z1_9BACT</name>
<dbReference type="PANTHER" id="PTHR18895">
    <property type="entry name" value="HEMK METHYLTRANSFERASE"/>
    <property type="match status" value="1"/>
</dbReference>
<feature type="binding site" evidence="5">
    <location>
        <begin position="118"/>
        <end position="122"/>
    </location>
    <ligand>
        <name>S-adenosyl-L-methionine</name>
        <dbReference type="ChEBI" id="CHEBI:59789"/>
    </ligand>
</feature>
<dbReference type="InterPro" id="IPR004556">
    <property type="entry name" value="HemK-like"/>
</dbReference>
<feature type="domain" description="Methyltransferase small" evidence="6">
    <location>
        <begin position="110"/>
        <end position="197"/>
    </location>
</feature>
<evidence type="ECO:0000259" key="7">
    <source>
        <dbReference type="Pfam" id="PF17827"/>
    </source>
</evidence>
<dbReference type="InterPro" id="IPR019874">
    <property type="entry name" value="RF_methyltr_PrmC"/>
</dbReference>
<feature type="binding site" evidence="5">
    <location>
        <position position="186"/>
    </location>
    <ligand>
        <name>S-adenosyl-L-methionine</name>
        <dbReference type="ChEBI" id="CHEBI:59789"/>
    </ligand>
</feature>
<accession>A0AA41Y9Z1</accession>
<dbReference type="InterPro" id="IPR040758">
    <property type="entry name" value="PrmC_N"/>
</dbReference>
<dbReference type="InterPro" id="IPR007848">
    <property type="entry name" value="Small_mtfrase_dom"/>
</dbReference>
<comment type="caution">
    <text evidence="8">The sequence shown here is derived from an EMBL/GenBank/DDBJ whole genome shotgun (WGS) entry which is preliminary data.</text>
</comment>
<keyword evidence="9" id="KW-1185">Reference proteome</keyword>
<dbReference type="PROSITE" id="PS00092">
    <property type="entry name" value="N6_MTASE"/>
    <property type="match status" value="1"/>
</dbReference>
<comment type="catalytic activity">
    <reaction evidence="4 5">
        <text>L-glutaminyl-[peptide chain release factor] + S-adenosyl-L-methionine = N(5)-methyl-L-glutaminyl-[peptide chain release factor] + S-adenosyl-L-homocysteine + H(+)</text>
        <dbReference type="Rhea" id="RHEA:42896"/>
        <dbReference type="Rhea" id="RHEA-COMP:10271"/>
        <dbReference type="Rhea" id="RHEA-COMP:10272"/>
        <dbReference type="ChEBI" id="CHEBI:15378"/>
        <dbReference type="ChEBI" id="CHEBI:30011"/>
        <dbReference type="ChEBI" id="CHEBI:57856"/>
        <dbReference type="ChEBI" id="CHEBI:59789"/>
        <dbReference type="ChEBI" id="CHEBI:61891"/>
        <dbReference type="EC" id="2.1.1.297"/>
    </reaction>
</comment>
<dbReference type="GO" id="GO:0003676">
    <property type="term" value="F:nucleic acid binding"/>
    <property type="evidence" value="ECO:0007669"/>
    <property type="project" value="InterPro"/>
</dbReference>
<protein>
    <recommendedName>
        <fullName evidence="5">Release factor glutamine methyltransferase</fullName>
        <shortName evidence="5">RF MTase</shortName>
        <ecNumber evidence="5">2.1.1.297</ecNumber>
    </recommendedName>
    <alternativeName>
        <fullName evidence="5">N5-glutamine methyltransferase PrmC</fullName>
    </alternativeName>
    <alternativeName>
        <fullName evidence="5">Protein-(glutamine-N5) MTase PrmC</fullName>
    </alternativeName>
    <alternativeName>
        <fullName evidence="5">Protein-glutamine N-methyltransferase PrmC</fullName>
    </alternativeName>
</protein>
<dbReference type="Proteomes" id="UP001163821">
    <property type="component" value="Unassembled WGS sequence"/>
</dbReference>
<comment type="function">
    <text evidence="5">Methylates the class 1 translation termination release factors RF1/PrfA and RF2/PrfB on the glutamine residue of the universally conserved GGQ motif.</text>
</comment>
<keyword evidence="3 5" id="KW-0949">S-adenosyl-L-methionine</keyword>
<reference evidence="8" key="1">
    <citation type="submission" date="2022-10" db="EMBL/GenBank/DDBJ databases">
        <title>Gaoshiqiia sediminis gen. nov., sp. nov., isolated from coastal sediment.</title>
        <authorList>
            <person name="Yu W.X."/>
            <person name="Mu D.S."/>
            <person name="Du J.Z."/>
            <person name="Liang Y.Q."/>
        </authorList>
    </citation>
    <scope>NUCLEOTIDE SEQUENCE</scope>
    <source>
        <strain evidence="8">A06</strain>
    </source>
</reference>
<dbReference type="EC" id="2.1.1.297" evidence="5"/>
<dbReference type="NCBIfam" id="TIGR03534">
    <property type="entry name" value="RF_mod_PrmC"/>
    <property type="match status" value="1"/>
</dbReference>
<feature type="binding site" evidence="5">
    <location>
        <begin position="186"/>
        <end position="189"/>
    </location>
    <ligand>
        <name>substrate</name>
    </ligand>
</feature>
<evidence type="ECO:0000313" key="9">
    <source>
        <dbReference type="Proteomes" id="UP001163821"/>
    </source>
</evidence>
<dbReference type="Pfam" id="PF05175">
    <property type="entry name" value="MTS"/>
    <property type="match status" value="1"/>
</dbReference>
<dbReference type="Gene3D" id="3.40.50.150">
    <property type="entry name" value="Vaccinia Virus protein VP39"/>
    <property type="match status" value="1"/>
</dbReference>
<comment type="similarity">
    <text evidence="5">Belongs to the protein N5-glutamine methyltransferase family. PrmC subfamily.</text>
</comment>
<dbReference type="EMBL" id="JAPAAF010000027">
    <property type="protein sequence ID" value="MCW0484012.1"/>
    <property type="molecule type" value="Genomic_DNA"/>
</dbReference>
<dbReference type="HAMAP" id="MF_02126">
    <property type="entry name" value="RF_methyltr_PrmC"/>
    <property type="match status" value="1"/>
</dbReference>
<dbReference type="InterPro" id="IPR050320">
    <property type="entry name" value="N5-glutamine_MTase"/>
</dbReference>
<comment type="caution">
    <text evidence="5">Lacks conserved residue(s) required for the propagation of feature annotation.</text>
</comment>
<dbReference type="Pfam" id="PF17827">
    <property type="entry name" value="PrmC_N"/>
    <property type="match status" value="1"/>
</dbReference>
<organism evidence="8 9">
    <name type="scientific">Gaoshiqia sediminis</name>
    <dbReference type="NCBI Taxonomy" id="2986998"/>
    <lineage>
        <taxon>Bacteria</taxon>
        <taxon>Pseudomonadati</taxon>
        <taxon>Bacteroidota</taxon>
        <taxon>Bacteroidia</taxon>
        <taxon>Marinilabiliales</taxon>
        <taxon>Prolixibacteraceae</taxon>
        <taxon>Gaoshiqia</taxon>
    </lineage>
</organism>
<keyword evidence="1 5" id="KW-0489">Methyltransferase</keyword>
<evidence type="ECO:0000259" key="6">
    <source>
        <dbReference type="Pfam" id="PF05175"/>
    </source>
</evidence>
<evidence type="ECO:0000256" key="4">
    <source>
        <dbReference type="ARBA" id="ARBA00048391"/>
    </source>
</evidence>
<evidence type="ECO:0000256" key="1">
    <source>
        <dbReference type="ARBA" id="ARBA00022603"/>
    </source>
</evidence>
<dbReference type="AlphaFoldDB" id="A0AA41Y9Z1"/>
<dbReference type="NCBIfam" id="TIGR00536">
    <property type="entry name" value="hemK_fam"/>
    <property type="match status" value="1"/>
</dbReference>
<dbReference type="SUPFAM" id="SSF53335">
    <property type="entry name" value="S-adenosyl-L-methionine-dependent methyltransferases"/>
    <property type="match status" value="1"/>
</dbReference>
<evidence type="ECO:0000256" key="5">
    <source>
        <dbReference type="HAMAP-Rule" id="MF_02126"/>
    </source>
</evidence>